<evidence type="ECO:0000256" key="7">
    <source>
        <dbReference type="ARBA" id="ARBA00023004"/>
    </source>
</evidence>
<keyword evidence="13" id="KW-1185">Reference proteome</keyword>
<evidence type="ECO:0000256" key="4">
    <source>
        <dbReference type="ARBA" id="ARBA00022691"/>
    </source>
</evidence>
<dbReference type="InterPro" id="IPR034457">
    <property type="entry name" value="Organic_radical-activating"/>
</dbReference>
<proteinExistence type="inferred from homology"/>
<feature type="domain" description="4Fe-4S ferredoxin-type" evidence="10">
    <location>
        <begin position="48"/>
        <end position="82"/>
    </location>
</feature>
<dbReference type="GO" id="GO:0046872">
    <property type="term" value="F:metal ion binding"/>
    <property type="evidence" value="ECO:0007669"/>
    <property type="project" value="UniProtKB-KW"/>
</dbReference>
<keyword evidence="3" id="KW-0004">4Fe-4S</keyword>
<comment type="cofactor">
    <cofactor evidence="1">
        <name>[4Fe-4S] cluster</name>
        <dbReference type="ChEBI" id="CHEBI:49883"/>
    </cofactor>
</comment>
<evidence type="ECO:0000256" key="5">
    <source>
        <dbReference type="ARBA" id="ARBA00022723"/>
    </source>
</evidence>
<dbReference type="InterPro" id="IPR013785">
    <property type="entry name" value="Aldolase_TIM"/>
</dbReference>
<dbReference type="SFLD" id="SFLDG01118">
    <property type="entry name" value="activating_enzymes__group_2"/>
    <property type="match status" value="1"/>
</dbReference>
<dbReference type="GO" id="GO:0016491">
    <property type="term" value="F:oxidoreductase activity"/>
    <property type="evidence" value="ECO:0007669"/>
    <property type="project" value="UniProtKB-KW"/>
</dbReference>
<evidence type="ECO:0000256" key="1">
    <source>
        <dbReference type="ARBA" id="ARBA00001966"/>
    </source>
</evidence>
<dbReference type="KEGG" id="tfr:BR63_07480"/>
<protein>
    <submittedName>
        <fullName evidence="12">4-hydroxyphenylacetate decarboxylase activase</fullName>
    </submittedName>
</protein>
<keyword evidence="4" id="KW-0949">S-adenosyl-L-methionine</keyword>
<dbReference type="PANTHER" id="PTHR30352:SF4">
    <property type="entry name" value="PYRUVATE FORMATE-LYASE 2-ACTIVATING ENZYME"/>
    <property type="match status" value="1"/>
</dbReference>
<dbReference type="Gene3D" id="3.20.20.70">
    <property type="entry name" value="Aldolase class I"/>
    <property type="match status" value="1"/>
</dbReference>
<dbReference type="InterPro" id="IPR040074">
    <property type="entry name" value="BssD/PflA/YjjW"/>
</dbReference>
<dbReference type="PANTHER" id="PTHR30352">
    <property type="entry name" value="PYRUVATE FORMATE-LYASE-ACTIVATING ENZYME"/>
    <property type="match status" value="1"/>
</dbReference>
<evidence type="ECO:0000259" key="10">
    <source>
        <dbReference type="PROSITE" id="PS51379"/>
    </source>
</evidence>
<evidence type="ECO:0000256" key="8">
    <source>
        <dbReference type="ARBA" id="ARBA00023014"/>
    </source>
</evidence>
<keyword evidence="6" id="KW-0560">Oxidoreductase</keyword>
<dbReference type="InterPro" id="IPR017896">
    <property type="entry name" value="4Fe4S_Fe-S-bd"/>
</dbReference>
<accession>A0A7G6E8D0</accession>
<dbReference type="InterPro" id="IPR007197">
    <property type="entry name" value="rSAM"/>
</dbReference>
<dbReference type="PROSITE" id="PS01087">
    <property type="entry name" value="RADICAL_ACTIVATING"/>
    <property type="match status" value="1"/>
</dbReference>
<dbReference type="NCBIfam" id="NF033717">
    <property type="entry name" value="HPDL_rSAM_activ"/>
    <property type="match status" value="1"/>
</dbReference>
<dbReference type="AlphaFoldDB" id="A0A7G6E8D0"/>
<dbReference type="SUPFAM" id="SSF54862">
    <property type="entry name" value="4Fe-4S ferredoxins"/>
    <property type="match status" value="1"/>
</dbReference>
<organism evidence="12 13">
    <name type="scientific">Thermanaerosceptrum fracticalcis</name>
    <dbReference type="NCBI Taxonomy" id="1712410"/>
    <lineage>
        <taxon>Bacteria</taxon>
        <taxon>Bacillati</taxon>
        <taxon>Bacillota</taxon>
        <taxon>Clostridia</taxon>
        <taxon>Eubacteriales</taxon>
        <taxon>Peptococcaceae</taxon>
        <taxon>Thermanaerosceptrum</taxon>
    </lineage>
</organism>
<dbReference type="InterPro" id="IPR001989">
    <property type="entry name" value="Radical_activat_CS"/>
</dbReference>
<dbReference type="Gene3D" id="3.30.70.20">
    <property type="match status" value="1"/>
</dbReference>
<evidence type="ECO:0000256" key="9">
    <source>
        <dbReference type="ARBA" id="ARBA00047365"/>
    </source>
</evidence>
<dbReference type="Proteomes" id="UP000515847">
    <property type="component" value="Chromosome"/>
</dbReference>
<evidence type="ECO:0000256" key="6">
    <source>
        <dbReference type="ARBA" id="ARBA00023002"/>
    </source>
</evidence>
<dbReference type="PROSITE" id="PS51379">
    <property type="entry name" value="4FE4S_FER_2"/>
    <property type="match status" value="1"/>
</dbReference>
<evidence type="ECO:0000313" key="12">
    <source>
        <dbReference type="EMBL" id="QNB48334.1"/>
    </source>
</evidence>
<comment type="catalytic activity">
    <reaction evidence="9">
        <text>glycyl-[protein] + reduced [flavodoxin] + S-adenosyl-L-methionine = glycin-2-yl radical-[protein] + semiquinone [flavodoxin] + 5'-deoxyadenosine + L-methionine + H(+)</text>
        <dbReference type="Rhea" id="RHEA:61976"/>
        <dbReference type="Rhea" id="RHEA-COMP:10622"/>
        <dbReference type="Rhea" id="RHEA-COMP:14480"/>
        <dbReference type="Rhea" id="RHEA-COMP:15993"/>
        <dbReference type="Rhea" id="RHEA-COMP:15994"/>
        <dbReference type="ChEBI" id="CHEBI:15378"/>
        <dbReference type="ChEBI" id="CHEBI:17319"/>
        <dbReference type="ChEBI" id="CHEBI:29947"/>
        <dbReference type="ChEBI" id="CHEBI:32722"/>
        <dbReference type="ChEBI" id="CHEBI:57618"/>
        <dbReference type="ChEBI" id="CHEBI:57844"/>
        <dbReference type="ChEBI" id="CHEBI:59789"/>
        <dbReference type="ChEBI" id="CHEBI:140311"/>
    </reaction>
</comment>
<dbReference type="PIRSF" id="PIRSF000371">
    <property type="entry name" value="PFL_act_enz"/>
    <property type="match status" value="1"/>
</dbReference>
<dbReference type="SFLD" id="SFLDS00029">
    <property type="entry name" value="Radical_SAM"/>
    <property type="match status" value="1"/>
</dbReference>
<reference evidence="12 13" key="1">
    <citation type="journal article" date="2019" name="Front. Microbiol.">
        <title>Thermoanaerosceptrum fracticalcis gen. nov. sp. nov., a Novel Fumarate-Fermenting Microorganism From a Deep Fractured Carbonate Aquifer of the US Great Basin.</title>
        <authorList>
            <person name="Hamilton-Brehm S.D."/>
            <person name="Stewart L.E."/>
            <person name="Zavarin M."/>
            <person name="Caldwell M."/>
            <person name="Lawson P.A."/>
            <person name="Onstott T.C."/>
            <person name="Grzymski J."/>
            <person name="Neveux I."/>
            <person name="Lollar B.S."/>
            <person name="Russell C.E."/>
            <person name="Moser D.P."/>
        </authorList>
    </citation>
    <scope>NUCLEOTIDE SEQUENCE [LARGE SCALE GENOMIC DNA]</scope>
    <source>
        <strain evidence="12 13">DRI-13</strain>
    </source>
</reference>
<keyword evidence="5" id="KW-0479">Metal-binding</keyword>
<dbReference type="GO" id="GO:0051539">
    <property type="term" value="F:4 iron, 4 sulfur cluster binding"/>
    <property type="evidence" value="ECO:0007669"/>
    <property type="project" value="UniProtKB-KW"/>
</dbReference>
<keyword evidence="8" id="KW-0411">Iron-sulfur</keyword>
<keyword evidence="7" id="KW-0408">Iron</keyword>
<gene>
    <name evidence="12" type="primary">hpdA</name>
    <name evidence="12" type="ORF">BR63_07480</name>
</gene>
<dbReference type="PROSITE" id="PS51918">
    <property type="entry name" value="RADICAL_SAM"/>
    <property type="match status" value="1"/>
</dbReference>
<comment type="similarity">
    <text evidence="2">Belongs to the organic radical-activating enzymes family.</text>
</comment>
<name>A0A7G6E8D0_THEFR</name>
<sequence>MKENKGLVFDIQSYSVHDGPGCRTLVFLSGCPLRCQWCANPEGWEYRRRPMLRMSKCVHLSQGCTRCLRACPFEAISRYSDGTGIMINWTICASCETMECTEACLHEALVVCGKWISESELMRILNRDRNFWGARGGVTFSGGEPFLQRDFILAVLKKCKEAYIHTAVETTAYTDRDFLLQAMKYIDFAFIDIKHMDPERHKEKTGVTNEIILANIVALVTSHWPGRLVIRMPVIEGFNDSEDNIIATADFMKKVGLKEINLLPFHRLGESKWRQLGMDYPYSEKEGIPEEVLGPLQDIFLERDILCYVGHDTPF</sequence>
<dbReference type="InterPro" id="IPR012839">
    <property type="entry name" value="Organic_radical_activase"/>
</dbReference>
<dbReference type="EMBL" id="CP045798">
    <property type="protein sequence ID" value="QNB48334.1"/>
    <property type="molecule type" value="Genomic_DNA"/>
</dbReference>
<dbReference type="SFLD" id="SFLDG01066">
    <property type="entry name" value="organic_radical-activating_enz"/>
    <property type="match status" value="1"/>
</dbReference>
<evidence type="ECO:0000256" key="3">
    <source>
        <dbReference type="ARBA" id="ARBA00022485"/>
    </source>
</evidence>
<feature type="domain" description="Radical SAM core" evidence="11">
    <location>
        <begin position="17"/>
        <end position="302"/>
    </location>
</feature>
<evidence type="ECO:0000259" key="11">
    <source>
        <dbReference type="PROSITE" id="PS51918"/>
    </source>
</evidence>
<dbReference type="SUPFAM" id="SSF102114">
    <property type="entry name" value="Radical SAM enzymes"/>
    <property type="match status" value="1"/>
</dbReference>
<dbReference type="OrthoDB" id="9782387at2"/>
<dbReference type="InterPro" id="IPR058240">
    <property type="entry name" value="rSAM_sf"/>
</dbReference>
<evidence type="ECO:0000256" key="2">
    <source>
        <dbReference type="ARBA" id="ARBA00009777"/>
    </source>
</evidence>
<dbReference type="Pfam" id="PF04055">
    <property type="entry name" value="Radical_SAM"/>
    <property type="match status" value="1"/>
</dbReference>
<dbReference type="NCBIfam" id="TIGR02494">
    <property type="entry name" value="PFLE_PFLC"/>
    <property type="match status" value="1"/>
</dbReference>
<evidence type="ECO:0000313" key="13">
    <source>
        <dbReference type="Proteomes" id="UP000515847"/>
    </source>
</evidence>